<feature type="domain" description="ABC3 transporter permease C-terminal" evidence="8">
    <location>
        <begin position="275"/>
        <end position="386"/>
    </location>
</feature>
<dbReference type="STRING" id="935700.jaqu_10590"/>
<evidence type="ECO:0000256" key="5">
    <source>
        <dbReference type="ARBA" id="ARBA00022989"/>
    </source>
</evidence>
<proteinExistence type="predicted"/>
<dbReference type="EMBL" id="JYFE01000020">
    <property type="protein sequence ID" value="KIT17327.1"/>
    <property type="molecule type" value="Genomic_DNA"/>
</dbReference>
<keyword evidence="5 7" id="KW-1133">Transmembrane helix</keyword>
<protein>
    <submittedName>
        <fullName evidence="9">FtsX-like permease family protein</fullName>
    </submittedName>
</protein>
<dbReference type="OrthoDB" id="180999at2"/>
<keyword evidence="6 7" id="KW-0472">Membrane</keyword>
<evidence type="ECO:0000256" key="3">
    <source>
        <dbReference type="ARBA" id="ARBA00022475"/>
    </source>
</evidence>
<dbReference type="RefSeq" id="WP_043917888.1">
    <property type="nucleotide sequence ID" value="NZ_FZPF01000007.1"/>
</dbReference>
<dbReference type="NCBIfam" id="TIGR01185">
    <property type="entry name" value="devC"/>
    <property type="match status" value="1"/>
</dbReference>
<dbReference type="InterPro" id="IPR003838">
    <property type="entry name" value="ABC3_permease_C"/>
</dbReference>
<accession>A0A0D1CRE2</accession>
<feature type="transmembrane region" description="Helical" evidence="7">
    <location>
        <begin position="26"/>
        <end position="50"/>
    </location>
</feature>
<feature type="transmembrane region" description="Helical" evidence="7">
    <location>
        <begin position="270"/>
        <end position="291"/>
    </location>
</feature>
<keyword evidence="10" id="KW-1185">Reference proteome</keyword>
<evidence type="ECO:0000313" key="9">
    <source>
        <dbReference type="EMBL" id="KIT17327.1"/>
    </source>
</evidence>
<comment type="caution">
    <text evidence="9">The sequence shown here is derived from an EMBL/GenBank/DDBJ whole genome shotgun (WGS) entry which is preliminary data.</text>
</comment>
<keyword evidence="2" id="KW-0813">Transport</keyword>
<keyword evidence="4 7" id="KW-0812">Transmembrane</keyword>
<evidence type="ECO:0000256" key="4">
    <source>
        <dbReference type="ARBA" id="ARBA00022692"/>
    </source>
</evidence>
<dbReference type="PANTHER" id="PTHR43738">
    <property type="entry name" value="ABC TRANSPORTER, MEMBRANE PROTEIN"/>
    <property type="match status" value="1"/>
</dbReference>
<sequence>MTALLTRLMGRLPIGWLQLAHSRTRFLAALAGVAFANILVFVQLGILGALNDSTVAPYDLFGGDIMISSVDANTLTDGSNVARTRMFQALGTPGVADAAPLFIGNIEWQREDGGSSTLQVVGLDPDRPAFVPASLRAPVAGLRISDTVLLDESTRGLPAGALDGASSASPYRFELAGRAVEAVGTVSVGGGFTADGTLYASDQTFLRLFGSRSSAAPNHVLVTVEDGIDPGVVVDRLRAVLPGDVVKVATKTDMAAADLTYQTTERPTGVIFGFGVAIGIVVGLVIVYQVLSTDVADHLREYATFKAMGYGQRFFLGIVLEEAVILAVLGFVPGVAISAAIYSAMAAATGLPLAMGVDRAAMVLAGTIAACVVSGAIATRRLAAADPADLF</sequence>
<name>A0A0D1CRE2_9RHOB</name>
<evidence type="ECO:0000256" key="2">
    <source>
        <dbReference type="ARBA" id="ARBA00022448"/>
    </source>
</evidence>
<evidence type="ECO:0000256" key="7">
    <source>
        <dbReference type="SAM" id="Phobius"/>
    </source>
</evidence>
<dbReference type="GO" id="GO:0005886">
    <property type="term" value="C:plasma membrane"/>
    <property type="evidence" value="ECO:0007669"/>
    <property type="project" value="UniProtKB-SubCell"/>
</dbReference>
<dbReference type="PATRIC" id="fig|935700.4.peg.1104"/>
<reference evidence="9 10" key="1">
    <citation type="submission" date="2015-02" db="EMBL/GenBank/DDBJ databases">
        <title>Genome Sequence of Jannaschia aquimarina DSM28248, a member of the Roseobacter clade.</title>
        <authorList>
            <person name="Voget S."/>
            <person name="Daniel R."/>
        </authorList>
    </citation>
    <scope>NUCLEOTIDE SEQUENCE [LARGE SCALE GENOMIC DNA]</scope>
    <source>
        <strain evidence="9 10">GSW-M26</strain>
    </source>
</reference>
<feature type="transmembrane region" description="Helical" evidence="7">
    <location>
        <begin position="323"/>
        <end position="348"/>
    </location>
</feature>
<dbReference type="PIRSF" id="PIRSF031773">
    <property type="entry name" value="DevC"/>
    <property type="match status" value="1"/>
</dbReference>
<dbReference type="Proteomes" id="UP000032232">
    <property type="component" value="Unassembled WGS sequence"/>
</dbReference>
<organism evidence="9 10">
    <name type="scientific">Jannaschia aquimarina</name>
    <dbReference type="NCBI Taxonomy" id="935700"/>
    <lineage>
        <taxon>Bacteria</taxon>
        <taxon>Pseudomonadati</taxon>
        <taxon>Pseudomonadota</taxon>
        <taxon>Alphaproteobacteria</taxon>
        <taxon>Rhodobacterales</taxon>
        <taxon>Roseobacteraceae</taxon>
        <taxon>Jannaschia</taxon>
    </lineage>
</organism>
<feature type="transmembrane region" description="Helical" evidence="7">
    <location>
        <begin position="360"/>
        <end position="378"/>
    </location>
</feature>
<gene>
    <name evidence="9" type="ORF">jaqu_10590</name>
</gene>
<dbReference type="InterPro" id="IPR005891">
    <property type="entry name" value="DevC"/>
</dbReference>
<dbReference type="Pfam" id="PF02687">
    <property type="entry name" value="FtsX"/>
    <property type="match status" value="1"/>
</dbReference>
<keyword evidence="3" id="KW-1003">Cell membrane</keyword>
<evidence type="ECO:0000256" key="1">
    <source>
        <dbReference type="ARBA" id="ARBA00004651"/>
    </source>
</evidence>
<evidence type="ECO:0000256" key="6">
    <source>
        <dbReference type="ARBA" id="ARBA00023136"/>
    </source>
</evidence>
<dbReference type="InterPro" id="IPR051125">
    <property type="entry name" value="ABC-4/HrtB_transporter"/>
</dbReference>
<dbReference type="AlphaFoldDB" id="A0A0D1CRE2"/>
<dbReference type="PANTHER" id="PTHR43738:SF1">
    <property type="entry name" value="HEMIN TRANSPORT SYSTEM PERMEASE PROTEIN HRTB-RELATED"/>
    <property type="match status" value="1"/>
</dbReference>
<evidence type="ECO:0000313" key="10">
    <source>
        <dbReference type="Proteomes" id="UP000032232"/>
    </source>
</evidence>
<comment type="subcellular location">
    <subcellularLocation>
        <location evidence="1">Cell membrane</location>
        <topology evidence="1">Multi-pass membrane protein</topology>
    </subcellularLocation>
</comment>
<evidence type="ECO:0000259" key="8">
    <source>
        <dbReference type="Pfam" id="PF02687"/>
    </source>
</evidence>